<protein>
    <recommendedName>
        <fullName evidence="3">Methyltransferase type 11 domain-containing protein</fullName>
    </recommendedName>
</protein>
<sequence>MSYEDKILTKVFRNLDRNSKILDIGCGLGQKIDLLKKEGFLNITGVEKNPSIVKKDIERGLDVYTVEQFNEKYSSEKYDLIFMSHIIEHFHYNDLIIFMEKYLMHLKNGGYLLIMTPVFQEEFYNDFDHVKPYSPQGILQVFGEKNSNFQYFSDISLELVDLRYIRRAFQLKYWRSLSLQTSFYRLPRMANQLLHLIYRLSFRIFGKTHSWIGLYRKI</sequence>
<dbReference type="EMBL" id="MGDE01000260">
    <property type="protein sequence ID" value="OGL42702.1"/>
    <property type="molecule type" value="Genomic_DNA"/>
</dbReference>
<dbReference type="PANTHER" id="PTHR43861">
    <property type="entry name" value="TRANS-ACONITATE 2-METHYLTRANSFERASE-RELATED"/>
    <property type="match status" value="1"/>
</dbReference>
<gene>
    <name evidence="1" type="ORF">A2W05_06710</name>
</gene>
<evidence type="ECO:0008006" key="3">
    <source>
        <dbReference type="Google" id="ProtNLM"/>
    </source>
</evidence>
<dbReference type="Gene3D" id="3.40.50.150">
    <property type="entry name" value="Vaccinia Virus protein VP39"/>
    <property type="match status" value="1"/>
</dbReference>
<dbReference type="AlphaFoldDB" id="A0A1F7RMA9"/>
<accession>A0A1F7RMA9</accession>
<evidence type="ECO:0000313" key="1">
    <source>
        <dbReference type="EMBL" id="OGL42702.1"/>
    </source>
</evidence>
<reference evidence="1 2" key="1">
    <citation type="journal article" date="2016" name="Nat. Commun.">
        <title>Thousands of microbial genomes shed light on interconnected biogeochemical processes in an aquifer system.</title>
        <authorList>
            <person name="Anantharaman K."/>
            <person name="Brown C.T."/>
            <person name="Hug L.A."/>
            <person name="Sharon I."/>
            <person name="Castelle C.J."/>
            <person name="Probst A.J."/>
            <person name="Thomas B.C."/>
            <person name="Singh A."/>
            <person name="Wilkins M.J."/>
            <person name="Karaoz U."/>
            <person name="Brodie E.L."/>
            <person name="Williams K.H."/>
            <person name="Hubbard S.S."/>
            <person name="Banfield J.F."/>
        </authorList>
    </citation>
    <scope>NUCLEOTIDE SEQUENCE [LARGE SCALE GENOMIC DNA]</scope>
</reference>
<organism evidence="1 2">
    <name type="scientific">Candidatus Schekmanbacteria bacterium RBG_16_38_10</name>
    <dbReference type="NCBI Taxonomy" id="1817879"/>
    <lineage>
        <taxon>Bacteria</taxon>
        <taxon>Candidatus Schekmaniibacteriota</taxon>
    </lineage>
</organism>
<proteinExistence type="predicted"/>
<dbReference type="CDD" id="cd02440">
    <property type="entry name" value="AdoMet_MTases"/>
    <property type="match status" value="1"/>
</dbReference>
<comment type="caution">
    <text evidence="1">The sequence shown here is derived from an EMBL/GenBank/DDBJ whole genome shotgun (WGS) entry which is preliminary data.</text>
</comment>
<dbReference type="Proteomes" id="UP000178797">
    <property type="component" value="Unassembled WGS sequence"/>
</dbReference>
<dbReference type="Pfam" id="PF13489">
    <property type="entry name" value="Methyltransf_23"/>
    <property type="match status" value="1"/>
</dbReference>
<evidence type="ECO:0000313" key="2">
    <source>
        <dbReference type="Proteomes" id="UP000178797"/>
    </source>
</evidence>
<dbReference type="InterPro" id="IPR029063">
    <property type="entry name" value="SAM-dependent_MTases_sf"/>
</dbReference>
<name>A0A1F7RMA9_9BACT</name>
<dbReference type="SUPFAM" id="SSF53335">
    <property type="entry name" value="S-adenosyl-L-methionine-dependent methyltransferases"/>
    <property type="match status" value="1"/>
</dbReference>